<protein>
    <submittedName>
        <fullName evidence="2">Putative peroxidase-related enzyme</fullName>
    </submittedName>
</protein>
<dbReference type="GO" id="GO:0051920">
    <property type="term" value="F:peroxiredoxin activity"/>
    <property type="evidence" value="ECO:0007669"/>
    <property type="project" value="InterPro"/>
</dbReference>
<keyword evidence="2" id="KW-0560">Oxidoreductase</keyword>
<dbReference type="AlphaFoldDB" id="A0A4R3LVW8"/>
<sequence length="205" mass="22628">MSRLPMLPRDQLGELEPLFARVEQQGGTVPNAWRMMAHVPDILRAFTDLAYVTLRVERQVPPVLKWLVAHVASRAAGCNYCMLHAVANADGLPQAAGEREKIDAVWEFETSPLFTEAERTALRVALGAALVPNAVTDADFEALKAHYTTEQIVEIVAVIALFGFLNRWNDTLQSELEEKPLAYAASHDLDKRGWSLGAHGKSEPA</sequence>
<evidence type="ECO:0000313" key="2">
    <source>
        <dbReference type="EMBL" id="TCT04732.1"/>
    </source>
</evidence>
<dbReference type="OrthoDB" id="9801997at2"/>
<gene>
    <name evidence="2" type="ORF">EDC64_106164</name>
</gene>
<dbReference type="InterPro" id="IPR029032">
    <property type="entry name" value="AhpD-like"/>
</dbReference>
<dbReference type="PANTHER" id="PTHR35446:SF2">
    <property type="entry name" value="CARBOXYMUCONOLACTONE DECARBOXYLASE-LIKE DOMAIN-CONTAINING PROTEIN"/>
    <property type="match status" value="1"/>
</dbReference>
<proteinExistence type="predicted"/>
<name>A0A4R3LVW8_9HYPH</name>
<dbReference type="Pfam" id="PF02627">
    <property type="entry name" value="CMD"/>
    <property type="match status" value="1"/>
</dbReference>
<organism evidence="2 3">
    <name type="scientific">Aquabacter spiritensis</name>
    <dbReference type="NCBI Taxonomy" id="933073"/>
    <lineage>
        <taxon>Bacteria</taxon>
        <taxon>Pseudomonadati</taxon>
        <taxon>Pseudomonadota</taxon>
        <taxon>Alphaproteobacteria</taxon>
        <taxon>Hyphomicrobiales</taxon>
        <taxon>Xanthobacteraceae</taxon>
        <taxon>Aquabacter</taxon>
    </lineage>
</organism>
<dbReference type="SUPFAM" id="SSF69118">
    <property type="entry name" value="AhpD-like"/>
    <property type="match status" value="1"/>
</dbReference>
<reference evidence="2 3" key="1">
    <citation type="submission" date="2019-03" db="EMBL/GenBank/DDBJ databases">
        <title>Genomic Encyclopedia of Type Strains, Phase IV (KMG-IV): sequencing the most valuable type-strain genomes for metagenomic binning, comparative biology and taxonomic classification.</title>
        <authorList>
            <person name="Goeker M."/>
        </authorList>
    </citation>
    <scope>NUCLEOTIDE SEQUENCE [LARGE SCALE GENOMIC DNA]</scope>
    <source>
        <strain evidence="2 3">DSM 9035</strain>
    </source>
</reference>
<feature type="domain" description="Carboxymuconolactone decarboxylase-like" evidence="1">
    <location>
        <begin position="40"/>
        <end position="125"/>
    </location>
</feature>
<evidence type="ECO:0000259" key="1">
    <source>
        <dbReference type="Pfam" id="PF02627"/>
    </source>
</evidence>
<dbReference type="EMBL" id="SMAI01000006">
    <property type="protein sequence ID" value="TCT04732.1"/>
    <property type="molecule type" value="Genomic_DNA"/>
</dbReference>
<evidence type="ECO:0000313" key="3">
    <source>
        <dbReference type="Proteomes" id="UP000294664"/>
    </source>
</evidence>
<keyword evidence="3" id="KW-1185">Reference proteome</keyword>
<comment type="caution">
    <text evidence="2">The sequence shown here is derived from an EMBL/GenBank/DDBJ whole genome shotgun (WGS) entry which is preliminary data.</text>
</comment>
<dbReference type="PANTHER" id="PTHR35446">
    <property type="entry name" value="SI:CH211-175M2.5"/>
    <property type="match status" value="1"/>
</dbReference>
<dbReference type="InterPro" id="IPR003779">
    <property type="entry name" value="CMD-like"/>
</dbReference>
<dbReference type="Gene3D" id="1.20.1290.10">
    <property type="entry name" value="AhpD-like"/>
    <property type="match status" value="1"/>
</dbReference>
<dbReference type="RefSeq" id="WP_132031501.1">
    <property type="nucleotide sequence ID" value="NZ_SMAI01000006.1"/>
</dbReference>
<dbReference type="Proteomes" id="UP000294664">
    <property type="component" value="Unassembled WGS sequence"/>
</dbReference>
<accession>A0A4R3LVW8</accession>
<keyword evidence="2" id="KW-0575">Peroxidase</keyword>